<comment type="caution">
    <text evidence="9">The sequence shown here is derived from an EMBL/GenBank/DDBJ whole genome shotgun (WGS) entry which is preliminary data.</text>
</comment>
<evidence type="ECO:0000313" key="9">
    <source>
        <dbReference type="EMBL" id="KPH73562.1"/>
    </source>
</evidence>
<evidence type="ECO:0000313" key="10">
    <source>
        <dbReference type="Proteomes" id="UP000037822"/>
    </source>
</evidence>
<dbReference type="Gene3D" id="1.20.140.10">
    <property type="entry name" value="Butyryl-CoA Dehydrogenase, subunit A, domain 3"/>
    <property type="match status" value="1"/>
</dbReference>
<dbReference type="InterPro" id="IPR037069">
    <property type="entry name" value="AcylCoA_DH/ox_N_sf"/>
</dbReference>
<dbReference type="EMBL" id="LGSZ01000098">
    <property type="protein sequence ID" value="KPH73562.1"/>
    <property type="molecule type" value="Genomic_DNA"/>
</dbReference>
<dbReference type="InterPro" id="IPR036250">
    <property type="entry name" value="AcylCo_DH-like_C"/>
</dbReference>
<dbReference type="Pfam" id="PF02771">
    <property type="entry name" value="Acyl-CoA_dh_N"/>
    <property type="match status" value="1"/>
</dbReference>
<evidence type="ECO:0000256" key="5">
    <source>
        <dbReference type="RuleBase" id="RU362125"/>
    </source>
</evidence>
<proteinExistence type="inferred from homology"/>
<name>A0A0N1EX58_9HYPH</name>
<dbReference type="InterPro" id="IPR009075">
    <property type="entry name" value="AcylCo_DH/oxidase_C"/>
</dbReference>
<dbReference type="PATRIC" id="fig|1526658.3.peg.3695"/>
<keyword evidence="10" id="KW-1185">Reference proteome</keyword>
<gene>
    <name evidence="9" type="ORF">AE618_27145</name>
</gene>
<feature type="domain" description="Acyl-CoA oxidase/dehydrogenase middle" evidence="7">
    <location>
        <begin position="135"/>
        <end position="230"/>
    </location>
</feature>
<dbReference type="Gene3D" id="2.40.110.10">
    <property type="entry name" value="Butyryl-CoA Dehydrogenase, subunit A, domain 2"/>
    <property type="match status" value="1"/>
</dbReference>
<evidence type="ECO:0000259" key="7">
    <source>
        <dbReference type="Pfam" id="PF02770"/>
    </source>
</evidence>
<protein>
    <recommendedName>
        <fullName evidence="11">Acyl-CoA dehydrogenase</fullName>
    </recommendedName>
</protein>
<dbReference type="InterPro" id="IPR009100">
    <property type="entry name" value="AcylCoA_DH/oxidase_NM_dom_sf"/>
</dbReference>
<dbReference type="SUPFAM" id="SSF47203">
    <property type="entry name" value="Acyl-CoA dehydrogenase C-terminal domain-like"/>
    <property type="match status" value="1"/>
</dbReference>
<comment type="similarity">
    <text evidence="2 5">Belongs to the acyl-CoA dehydrogenase family.</text>
</comment>
<evidence type="ECO:0000256" key="3">
    <source>
        <dbReference type="ARBA" id="ARBA00022630"/>
    </source>
</evidence>
<evidence type="ECO:0000256" key="4">
    <source>
        <dbReference type="ARBA" id="ARBA00022827"/>
    </source>
</evidence>
<dbReference type="InterPro" id="IPR006091">
    <property type="entry name" value="Acyl-CoA_Oxase/DH_mid-dom"/>
</dbReference>
<dbReference type="Pfam" id="PF00441">
    <property type="entry name" value="Acyl-CoA_dh_1"/>
    <property type="match status" value="1"/>
</dbReference>
<organism evidence="9 10">
    <name type="scientific">Bosea vaviloviae</name>
    <dbReference type="NCBI Taxonomy" id="1526658"/>
    <lineage>
        <taxon>Bacteria</taxon>
        <taxon>Pseudomonadati</taxon>
        <taxon>Pseudomonadota</taxon>
        <taxon>Alphaproteobacteria</taxon>
        <taxon>Hyphomicrobiales</taxon>
        <taxon>Boseaceae</taxon>
        <taxon>Bosea</taxon>
    </lineage>
</organism>
<dbReference type="Proteomes" id="UP000037822">
    <property type="component" value="Unassembled WGS sequence"/>
</dbReference>
<keyword evidence="5" id="KW-0560">Oxidoreductase</keyword>
<keyword evidence="4 5" id="KW-0274">FAD</keyword>
<dbReference type="InterPro" id="IPR013786">
    <property type="entry name" value="AcylCoA_DH/ox_N"/>
</dbReference>
<dbReference type="GO" id="GO:0003995">
    <property type="term" value="F:acyl-CoA dehydrogenase activity"/>
    <property type="evidence" value="ECO:0007669"/>
    <property type="project" value="TreeGrafter"/>
</dbReference>
<dbReference type="PANTHER" id="PTHR43884">
    <property type="entry name" value="ACYL-COA DEHYDROGENASE"/>
    <property type="match status" value="1"/>
</dbReference>
<dbReference type="PANTHER" id="PTHR43884:SF12">
    <property type="entry name" value="ISOVALERYL-COA DEHYDROGENASE, MITOCHONDRIAL-RELATED"/>
    <property type="match status" value="1"/>
</dbReference>
<dbReference type="Gene3D" id="1.10.540.10">
    <property type="entry name" value="Acyl-CoA dehydrogenase/oxidase, N-terminal domain"/>
    <property type="match status" value="1"/>
</dbReference>
<evidence type="ECO:0000259" key="6">
    <source>
        <dbReference type="Pfam" id="PF00441"/>
    </source>
</evidence>
<dbReference type="CDD" id="cd00567">
    <property type="entry name" value="ACAD"/>
    <property type="match status" value="1"/>
</dbReference>
<evidence type="ECO:0008006" key="11">
    <source>
        <dbReference type="Google" id="ProtNLM"/>
    </source>
</evidence>
<evidence type="ECO:0000256" key="2">
    <source>
        <dbReference type="ARBA" id="ARBA00009347"/>
    </source>
</evidence>
<dbReference type="Pfam" id="PF02770">
    <property type="entry name" value="Acyl-CoA_dh_M"/>
    <property type="match status" value="1"/>
</dbReference>
<evidence type="ECO:0000256" key="1">
    <source>
        <dbReference type="ARBA" id="ARBA00001974"/>
    </source>
</evidence>
<reference evidence="9 10" key="1">
    <citation type="submission" date="2015-07" db="EMBL/GenBank/DDBJ databases">
        <title>Whole genome sequencing of Bosea vaviloviae isolated from cave pool.</title>
        <authorList>
            <person name="Tan N.E.H."/>
            <person name="Lee Y.P."/>
            <person name="Gan H.M."/>
            <person name="Barton H."/>
            <person name="Savka M.A."/>
        </authorList>
    </citation>
    <scope>NUCLEOTIDE SEQUENCE [LARGE SCALE GENOMIC DNA]</scope>
    <source>
        <strain evidence="9 10">SD260</strain>
    </source>
</reference>
<accession>A0A0N1EX58</accession>
<dbReference type="GO" id="GO:0050660">
    <property type="term" value="F:flavin adenine dinucleotide binding"/>
    <property type="evidence" value="ECO:0007669"/>
    <property type="project" value="InterPro"/>
</dbReference>
<feature type="domain" description="Acyl-CoA dehydrogenase/oxidase N-terminal" evidence="8">
    <location>
        <begin position="19"/>
        <end position="130"/>
    </location>
</feature>
<keyword evidence="3 5" id="KW-0285">Flavoprotein</keyword>
<dbReference type="AlphaFoldDB" id="A0A0N1EX58"/>
<sequence length="408" mass="44134">MKADNNKRSEDAVMDFKLTEEQELLQDSVSRMVRTEIEPRLKRHDATKPLPKQTMLEIYGILAEMGLTAPRLPASVGGGEMKMLDYGLAFEQLPPVIAISLISHECTIARIHAEGGAEHVSALLPDLIAGRKICCTGSTEPNTGSDPRGIQTRLTDLGDECSVSGAKMWITNGTISDVMIATCSTGRGEHGATVMQRVLIERDKSPYEAREIPVLGFKQGHLSEMSLNDCRVPKCNVLGQGGDAARILQSTWVGNRPLLGLCAVNMAQKALDLAIAYAQVRKQFDEPIGRKQLVQGRLADIATAITTSRLLCYHALSTIDDGGRADGTSAMAKRYATTACAEAISLAMQVHGAMGVAEETGLEQLYRDVRMLPIPDGTNEILTLIMGRELTGINAIRPDTRAPRLAAE</sequence>
<evidence type="ECO:0000259" key="8">
    <source>
        <dbReference type="Pfam" id="PF02771"/>
    </source>
</evidence>
<dbReference type="SUPFAM" id="SSF56645">
    <property type="entry name" value="Acyl-CoA dehydrogenase NM domain-like"/>
    <property type="match status" value="1"/>
</dbReference>
<feature type="domain" description="Acyl-CoA dehydrogenase/oxidase C-terminal" evidence="6">
    <location>
        <begin position="250"/>
        <end position="390"/>
    </location>
</feature>
<comment type="cofactor">
    <cofactor evidence="1 5">
        <name>FAD</name>
        <dbReference type="ChEBI" id="CHEBI:57692"/>
    </cofactor>
</comment>
<dbReference type="InterPro" id="IPR046373">
    <property type="entry name" value="Acyl-CoA_Oxase/DH_mid-dom_sf"/>
</dbReference>